<sequence length="208" mass="23372">MKWFGSVKEEEDKGGEGGRSKEVGKLGRRTDRGERKEGRKSGQVEEEPEGREQGVTGNDKDEEEEERPKVQGLENVRTLVSGGFDCVEGLAVDWIACNLYWVESKHQEIEVSRCDGSLRASVVGDVRRPRGLALDPRVGLLFWTDWEDDNPRIERSLLDGSARQQKATPALICLSPAMESAFLKIASTSAFLWVVRILCWCSYRTIVQ</sequence>
<protein>
    <submittedName>
        <fullName evidence="4 5">Low-density lipoprotein receptor, putative</fullName>
    </submittedName>
</protein>
<gene>
    <name evidence="4" type="ORF">IscW_ISCW007721</name>
</gene>
<reference evidence="4 6" key="1">
    <citation type="submission" date="2008-03" db="EMBL/GenBank/DDBJ databases">
        <title>Annotation of Ixodes scapularis.</title>
        <authorList>
            <consortium name="Ixodes scapularis Genome Project Consortium"/>
            <person name="Caler E."/>
            <person name="Hannick L.I."/>
            <person name="Bidwell S."/>
            <person name="Joardar V."/>
            <person name="Thiagarajan M."/>
            <person name="Amedeo P."/>
            <person name="Galinsky K.J."/>
            <person name="Schobel S."/>
            <person name="Inman J."/>
            <person name="Hostetler J."/>
            <person name="Miller J."/>
            <person name="Hammond M."/>
            <person name="Megy K."/>
            <person name="Lawson D."/>
            <person name="Kodira C."/>
            <person name="Sutton G."/>
            <person name="Meyer J."/>
            <person name="Hill C.A."/>
            <person name="Birren B."/>
            <person name="Nene V."/>
            <person name="Collins F."/>
            <person name="Alarcon-Chaidez F."/>
            <person name="Wikel S."/>
            <person name="Strausberg R."/>
        </authorList>
    </citation>
    <scope>NUCLEOTIDE SEQUENCE [LARGE SCALE GENOMIC DNA]</scope>
    <source>
        <strain evidence="6">Wikel</strain>
        <strain evidence="4">Wikel colony</strain>
    </source>
</reference>
<dbReference type="Proteomes" id="UP000001555">
    <property type="component" value="Unassembled WGS sequence"/>
</dbReference>
<dbReference type="InterPro" id="IPR050778">
    <property type="entry name" value="Cueball_EGF_LRP_Nidogen"/>
</dbReference>
<evidence type="ECO:0000256" key="3">
    <source>
        <dbReference type="SAM" id="MobiDB-lite"/>
    </source>
</evidence>
<keyword evidence="1" id="KW-0245">EGF-like domain</keyword>
<name>B7PUU1_IXOSC</name>
<dbReference type="STRING" id="6945.B7PUU1"/>
<dbReference type="AlphaFoldDB" id="B7PUU1"/>
<evidence type="ECO:0000313" key="6">
    <source>
        <dbReference type="Proteomes" id="UP000001555"/>
    </source>
</evidence>
<proteinExistence type="predicted"/>
<accession>B7PUU1</accession>
<dbReference type="VEuPathDB" id="VectorBase:ISCW007721"/>
<dbReference type="InterPro" id="IPR011042">
    <property type="entry name" value="6-blade_b-propeller_TolB-like"/>
</dbReference>
<reference evidence="5" key="2">
    <citation type="submission" date="2020-05" db="UniProtKB">
        <authorList>
            <consortium name="EnsemblMetazoa"/>
        </authorList>
    </citation>
    <scope>IDENTIFICATION</scope>
    <source>
        <strain evidence="5">wikel</strain>
    </source>
</reference>
<dbReference type="PANTHER" id="PTHR46513:SF13">
    <property type="entry name" value="EGF-LIKE DOMAIN-CONTAINING PROTEIN"/>
    <property type="match status" value="1"/>
</dbReference>
<feature type="region of interest" description="Disordered" evidence="3">
    <location>
        <begin position="1"/>
        <end position="70"/>
    </location>
</feature>
<dbReference type="Pfam" id="PF00058">
    <property type="entry name" value="Ldl_recept_b"/>
    <property type="match status" value="1"/>
</dbReference>
<dbReference type="EMBL" id="DS795254">
    <property type="protein sequence ID" value="EEC10363.1"/>
    <property type="molecule type" value="Genomic_DNA"/>
</dbReference>
<feature type="compositionally biased region" description="Basic and acidic residues" evidence="3">
    <location>
        <begin position="7"/>
        <end position="43"/>
    </location>
</feature>
<dbReference type="InParanoid" id="B7PUU1"/>
<dbReference type="EMBL" id="ABJB011012276">
    <property type="status" value="NOT_ANNOTATED_CDS"/>
    <property type="molecule type" value="Genomic_DNA"/>
</dbReference>
<dbReference type="EMBL" id="ABJB010665311">
    <property type="status" value="NOT_ANNOTATED_CDS"/>
    <property type="molecule type" value="Genomic_DNA"/>
</dbReference>
<dbReference type="Gene3D" id="2.120.10.30">
    <property type="entry name" value="TolB, C-terminal domain"/>
    <property type="match status" value="1"/>
</dbReference>
<keyword evidence="6" id="KW-1185">Reference proteome</keyword>
<keyword evidence="4" id="KW-0675">Receptor</keyword>
<dbReference type="PANTHER" id="PTHR46513">
    <property type="entry name" value="VITELLOGENIN RECEPTOR-LIKE PROTEIN-RELATED-RELATED"/>
    <property type="match status" value="1"/>
</dbReference>
<dbReference type="HOGENOM" id="CLU_1322210_0_0_1"/>
<feature type="repeat" description="LDL-receptor class B" evidence="2">
    <location>
        <begin position="97"/>
        <end position="138"/>
    </location>
</feature>
<dbReference type="InterPro" id="IPR000033">
    <property type="entry name" value="LDLR_classB_rpt"/>
</dbReference>
<dbReference type="EMBL" id="ABJB010222962">
    <property type="status" value="NOT_ANNOTATED_CDS"/>
    <property type="molecule type" value="Genomic_DNA"/>
</dbReference>
<dbReference type="EMBL" id="ABJB010214355">
    <property type="status" value="NOT_ANNOTATED_CDS"/>
    <property type="molecule type" value="Genomic_DNA"/>
</dbReference>
<dbReference type="PaxDb" id="6945-B7PUU1"/>
<keyword evidence="4" id="KW-0449">Lipoprotein</keyword>
<evidence type="ECO:0000256" key="2">
    <source>
        <dbReference type="PROSITE-ProRule" id="PRU00461"/>
    </source>
</evidence>
<dbReference type="PROSITE" id="PS51120">
    <property type="entry name" value="LDLRB"/>
    <property type="match status" value="1"/>
</dbReference>
<dbReference type="EnsemblMetazoa" id="ISCW007721-RA">
    <property type="protein sequence ID" value="ISCW007721-PA"/>
    <property type="gene ID" value="ISCW007721"/>
</dbReference>
<evidence type="ECO:0000313" key="4">
    <source>
        <dbReference type="EMBL" id="EEC10363.1"/>
    </source>
</evidence>
<dbReference type="SMART" id="SM00135">
    <property type="entry name" value="LY"/>
    <property type="match status" value="2"/>
</dbReference>
<evidence type="ECO:0000313" key="5">
    <source>
        <dbReference type="EnsemblMetazoa" id="ISCW007721-PA"/>
    </source>
</evidence>
<evidence type="ECO:0000256" key="1">
    <source>
        <dbReference type="ARBA" id="ARBA00022536"/>
    </source>
</evidence>
<dbReference type="EMBL" id="ABJB010567222">
    <property type="status" value="NOT_ANNOTATED_CDS"/>
    <property type="molecule type" value="Genomic_DNA"/>
</dbReference>
<dbReference type="VEuPathDB" id="VectorBase:ISCI007721"/>
<dbReference type="SUPFAM" id="SSF63825">
    <property type="entry name" value="YWTD domain"/>
    <property type="match status" value="1"/>
</dbReference>
<organism>
    <name type="scientific">Ixodes scapularis</name>
    <name type="common">Black-legged tick</name>
    <name type="synonym">Deer tick</name>
    <dbReference type="NCBI Taxonomy" id="6945"/>
    <lineage>
        <taxon>Eukaryota</taxon>
        <taxon>Metazoa</taxon>
        <taxon>Ecdysozoa</taxon>
        <taxon>Arthropoda</taxon>
        <taxon>Chelicerata</taxon>
        <taxon>Arachnida</taxon>
        <taxon>Acari</taxon>
        <taxon>Parasitiformes</taxon>
        <taxon>Ixodida</taxon>
        <taxon>Ixodoidea</taxon>
        <taxon>Ixodidae</taxon>
        <taxon>Ixodinae</taxon>
        <taxon>Ixodes</taxon>
    </lineage>
</organism>